<evidence type="ECO:0000256" key="2">
    <source>
        <dbReference type="ARBA" id="ARBA00022692"/>
    </source>
</evidence>
<dbReference type="SUPFAM" id="SSF103506">
    <property type="entry name" value="Mitochondrial carrier"/>
    <property type="match status" value="1"/>
</dbReference>
<evidence type="ECO:0000313" key="6">
    <source>
        <dbReference type="EMBL" id="EED96364.1"/>
    </source>
</evidence>
<keyword evidence="3 4" id="KW-0472">Membrane</keyword>
<dbReference type="PANTHER" id="PTHR46080:SF3">
    <property type="entry name" value="MITOCHONDRIAL SUBSTRATE CARRIER FAMILY PROTEIN"/>
    <property type="match status" value="1"/>
</dbReference>
<dbReference type="Proteomes" id="UP000001449">
    <property type="component" value="Chromosome 1"/>
</dbReference>
<dbReference type="HOGENOM" id="CLU_015166_3_3_1"/>
<comment type="similarity">
    <text evidence="5">Belongs to the mitochondrial carrier (TC 2.A.29) family.</text>
</comment>
<dbReference type="PANTHER" id="PTHR46080">
    <property type="entry name" value="MITOCHONDRIAL SUBSTRATE CARRIER FAMILY PROTEIN J"/>
    <property type="match status" value="1"/>
</dbReference>
<proteinExistence type="inferred from homology"/>
<evidence type="ECO:0000313" key="7">
    <source>
        <dbReference type="Proteomes" id="UP000001449"/>
    </source>
</evidence>
<dbReference type="EMBL" id="CM000638">
    <property type="protein sequence ID" value="EED96364.1"/>
    <property type="molecule type" value="Genomic_DNA"/>
</dbReference>
<dbReference type="eggNOG" id="KOG0765">
    <property type="taxonomic scope" value="Eukaryota"/>
</dbReference>
<evidence type="ECO:0000256" key="1">
    <source>
        <dbReference type="ARBA" id="ARBA00004141"/>
    </source>
</evidence>
<keyword evidence="2 4" id="KW-0812">Transmembrane</keyword>
<dbReference type="PROSITE" id="PS50920">
    <property type="entry name" value="SOLCAR"/>
    <property type="match status" value="2"/>
</dbReference>
<protein>
    <recommendedName>
        <fullName evidence="8">Mitochondrial carrier protein</fullName>
    </recommendedName>
</protein>
<dbReference type="KEGG" id="tps:THAPSDRAFT_31126"/>
<dbReference type="InterPro" id="IPR018108">
    <property type="entry name" value="MCP_transmembrane"/>
</dbReference>
<evidence type="ECO:0000256" key="3">
    <source>
        <dbReference type="ARBA" id="ARBA00023136"/>
    </source>
</evidence>
<keyword evidence="5" id="KW-0813">Transport</keyword>
<feature type="repeat" description="Solcar" evidence="4">
    <location>
        <begin position="130"/>
        <end position="218"/>
    </location>
</feature>
<dbReference type="PaxDb" id="35128-Thaps31126"/>
<gene>
    <name evidence="6" type="ORF">THAPSDRAFT_31126</name>
</gene>
<dbReference type="InterPro" id="IPR023395">
    <property type="entry name" value="MCP_dom_sf"/>
</dbReference>
<dbReference type="Gene3D" id="1.50.40.10">
    <property type="entry name" value="Mitochondrial carrier domain"/>
    <property type="match status" value="1"/>
</dbReference>
<evidence type="ECO:0008006" key="8">
    <source>
        <dbReference type="Google" id="ProtNLM"/>
    </source>
</evidence>
<evidence type="ECO:0000256" key="5">
    <source>
        <dbReference type="RuleBase" id="RU000488"/>
    </source>
</evidence>
<comment type="subcellular location">
    <subcellularLocation>
        <location evidence="1">Membrane</location>
        <topology evidence="1">Multi-pass membrane protein</topology>
    </subcellularLocation>
</comment>
<keyword evidence="7" id="KW-1185">Reference proteome</keyword>
<reference evidence="6 7" key="2">
    <citation type="journal article" date="2008" name="Nature">
        <title>The Phaeodactylum genome reveals the evolutionary history of diatom genomes.</title>
        <authorList>
            <person name="Bowler C."/>
            <person name="Allen A.E."/>
            <person name="Badger J.H."/>
            <person name="Grimwood J."/>
            <person name="Jabbari K."/>
            <person name="Kuo A."/>
            <person name="Maheswari U."/>
            <person name="Martens C."/>
            <person name="Maumus F."/>
            <person name="Otillar R.P."/>
            <person name="Rayko E."/>
            <person name="Salamov A."/>
            <person name="Vandepoele K."/>
            <person name="Beszteri B."/>
            <person name="Gruber A."/>
            <person name="Heijde M."/>
            <person name="Katinka M."/>
            <person name="Mock T."/>
            <person name="Valentin K."/>
            <person name="Verret F."/>
            <person name="Berges J.A."/>
            <person name="Brownlee C."/>
            <person name="Cadoret J.P."/>
            <person name="Chiovitti A."/>
            <person name="Choi C.J."/>
            <person name="Coesel S."/>
            <person name="De Martino A."/>
            <person name="Detter J.C."/>
            <person name="Durkin C."/>
            <person name="Falciatore A."/>
            <person name="Fournet J."/>
            <person name="Haruta M."/>
            <person name="Huysman M.J."/>
            <person name="Jenkins B.D."/>
            <person name="Jiroutova K."/>
            <person name="Jorgensen R.E."/>
            <person name="Joubert Y."/>
            <person name="Kaplan A."/>
            <person name="Kroger N."/>
            <person name="Kroth P.G."/>
            <person name="La Roche J."/>
            <person name="Lindquist E."/>
            <person name="Lommer M."/>
            <person name="Martin-Jezequel V."/>
            <person name="Lopez P.J."/>
            <person name="Lucas S."/>
            <person name="Mangogna M."/>
            <person name="McGinnis K."/>
            <person name="Medlin L.K."/>
            <person name="Montsant A."/>
            <person name="Oudot-Le Secq M.P."/>
            <person name="Napoli C."/>
            <person name="Obornik M."/>
            <person name="Parker M.S."/>
            <person name="Petit J.L."/>
            <person name="Porcel B.M."/>
            <person name="Poulsen N."/>
            <person name="Robison M."/>
            <person name="Rychlewski L."/>
            <person name="Rynearson T.A."/>
            <person name="Schmutz J."/>
            <person name="Shapiro H."/>
            <person name="Siaut M."/>
            <person name="Stanley M."/>
            <person name="Sussman M.R."/>
            <person name="Taylor A.R."/>
            <person name="Vardi A."/>
            <person name="von Dassow P."/>
            <person name="Vyverman W."/>
            <person name="Willis A."/>
            <person name="Wyrwicz L.S."/>
            <person name="Rokhsar D.S."/>
            <person name="Weissenbach J."/>
            <person name="Armbrust E.V."/>
            <person name="Green B.R."/>
            <person name="Van de Peer Y."/>
            <person name="Grigoriev I.V."/>
        </authorList>
    </citation>
    <scope>NUCLEOTIDE SEQUENCE [LARGE SCALE GENOMIC DNA]</scope>
    <source>
        <strain evidence="6 7">CCMP1335</strain>
    </source>
</reference>
<organism evidence="6 7">
    <name type="scientific">Thalassiosira pseudonana</name>
    <name type="common">Marine diatom</name>
    <name type="synonym">Cyclotella nana</name>
    <dbReference type="NCBI Taxonomy" id="35128"/>
    <lineage>
        <taxon>Eukaryota</taxon>
        <taxon>Sar</taxon>
        <taxon>Stramenopiles</taxon>
        <taxon>Ochrophyta</taxon>
        <taxon>Bacillariophyta</taxon>
        <taxon>Coscinodiscophyceae</taxon>
        <taxon>Thalassiosirophycidae</taxon>
        <taxon>Thalassiosirales</taxon>
        <taxon>Thalassiosiraceae</taxon>
        <taxon>Thalassiosira</taxon>
    </lineage>
</organism>
<dbReference type="GO" id="GO:0016020">
    <property type="term" value="C:membrane"/>
    <property type="evidence" value="ECO:0007669"/>
    <property type="project" value="UniProtKB-SubCell"/>
</dbReference>
<feature type="repeat" description="Solcar" evidence="4">
    <location>
        <begin position="244"/>
        <end position="331"/>
    </location>
</feature>
<dbReference type="InParanoid" id="B8BQH5"/>
<accession>B8BQH5</accession>
<dbReference type="Pfam" id="PF00153">
    <property type="entry name" value="Mito_carr"/>
    <property type="match status" value="3"/>
</dbReference>
<name>B8BQH5_THAPS</name>
<dbReference type="GeneID" id="7442891"/>
<dbReference type="AlphaFoldDB" id="B8BQH5"/>
<dbReference type="OMA" id="GPTIMQT"/>
<sequence>MLVLLVSCLSHLTPRHSIYIAGSLMYSGLAVALHPLTVVKIRRQVAADGNPTTTTNTISQSSSSGLQSIRQYYRGLSVVLSLAVPARIIYVSVLECSRELIDHNARHLLLNPPSSLKPYGEELIGLLPLVAPLSGGIAGGLAAVSSQLAVVPMDVISQKLMVMDDSMYQQRGSAINVTKSIIANEGWQGLFKGFGLSLFTSLPAGTIWWATYAGCKDQLSIYGDPANDRCLESTSVGSIPLGVRQGCIQILSAFNAAFVSAVLTQPLDTIKTRLQVGSSNSAGIPSNEGIVSIAKELASTSKLYHGLLPRIVHMGIWGSVLSSAYEYLKVVSRKDYNP</sequence>
<evidence type="ECO:0000256" key="4">
    <source>
        <dbReference type="PROSITE-ProRule" id="PRU00282"/>
    </source>
</evidence>
<dbReference type="RefSeq" id="XP_002286723.1">
    <property type="nucleotide sequence ID" value="XM_002286687.1"/>
</dbReference>
<reference evidence="6 7" key="1">
    <citation type="journal article" date="2004" name="Science">
        <title>The genome of the diatom Thalassiosira pseudonana: ecology, evolution, and metabolism.</title>
        <authorList>
            <person name="Armbrust E.V."/>
            <person name="Berges J.A."/>
            <person name="Bowler C."/>
            <person name="Green B.R."/>
            <person name="Martinez D."/>
            <person name="Putnam N.H."/>
            <person name="Zhou S."/>
            <person name="Allen A.E."/>
            <person name="Apt K.E."/>
            <person name="Bechner M."/>
            <person name="Brzezinski M.A."/>
            <person name="Chaal B.K."/>
            <person name="Chiovitti A."/>
            <person name="Davis A.K."/>
            <person name="Demarest M.S."/>
            <person name="Detter J.C."/>
            <person name="Glavina T."/>
            <person name="Goodstein D."/>
            <person name="Hadi M.Z."/>
            <person name="Hellsten U."/>
            <person name="Hildebrand M."/>
            <person name="Jenkins B.D."/>
            <person name="Jurka J."/>
            <person name="Kapitonov V.V."/>
            <person name="Kroger N."/>
            <person name="Lau W.W."/>
            <person name="Lane T.W."/>
            <person name="Larimer F.W."/>
            <person name="Lippmeier J.C."/>
            <person name="Lucas S."/>
            <person name="Medina M."/>
            <person name="Montsant A."/>
            <person name="Obornik M."/>
            <person name="Parker M.S."/>
            <person name="Palenik B."/>
            <person name="Pazour G.J."/>
            <person name="Richardson P.M."/>
            <person name="Rynearson T.A."/>
            <person name="Saito M.A."/>
            <person name="Schwartz D.C."/>
            <person name="Thamatrakoln K."/>
            <person name="Valentin K."/>
            <person name="Vardi A."/>
            <person name="Wilkerson F.P."/>
            <person name="Rokhsar D.S."/>
        </authorList>
    </citation>
    <scope>NUCLEOTIDE SEQUENCE [LARGE SCALE GENOMIC DNA]</scope>
    <source>
        <strain evidence="6 7">CCMP1335</strain>
    </source>
</reference>